<dbReference type="AlphaFoldDB" id="K1P269"/>
<proteinExistence type="predicted"/>
<evidence type="ECO:0000256" key="1">
    <source>
        <dbReference type="SAM" id="MobiDB-lite"/>
    </source>
</evidence>
<evidence type="ECO:0000313" key="2">
    <source>
        <dbReference type="EMBL" id="EKC17922.1"/>
    </source>
</evidence>
<protein>
    <submittedName>
        <fullName evidence="2">Uncharacterized protein</fullName>
    </submittedName>
</protein>
<feature type="region of interest" description="Disordered" evidence="1">
    <location>
        <begin position="57"/>
        <end position="80"/>
    </location>
</feature>
<dbReference type="EMBL" id="JH818450">
    <property type="protein sequence ID" value="EKC22398.1"/>
    <property type="molecule type" value="Genomic_DNA"/>
</dbReference>
<dbReference type="EMBL" id="JH821064">
    <property type="protein sequence ID" value="EKC17922.1"/>
    <property type="molecule type" value="Genomic_DNA"/>
</dbReference>
<evidence type="ECO:0000313" key="3">
    <source>
        <dbReference type="EMBL" id="EKC22398.1"/>
    </source>
</evidence>
<dbReference type="HOGENOM" id="CLU_2592069_0_0_1"/>
<name>K1P269_MAGGI</name>
<reference evidence="2" key="1">
    <citation type="journal article" date="2012" name="Nature">
        <title>The oyster genome reveals stress adaptation and complexity of shell formation.</title>
        <authorList>
            <person name="Zhang G."/>
            <person name="Fang X."/>
            <person name="Guo X."/>
            <person name="Li L."/>
            <person name="Luo R."/>
            <person name="Xu F."/>
            <person name="Yang P."/>
            <person name="Zhang L."/>
            <person name="Wang X."/>
            <person name="Qi H."/>
            <person name="Xiong Z."/>
            <person name="Que H."/>
            <person name="Xie Y."/>
            <person name="Holland P.W."/>
            <person name="Paps J."/>
            <person name="Zhu Y."/>
            <person name="Wu F."/>
            <person name="Chen Y."/>
            <person name="Wang J."/>
            <person name="Peng C."/>
            <person name="Meng J."/>
            <person name="Yang L."/>
            <person name="Liu J."/>
            <person name="Wen B."/>
            <person name="Zhang N."/>
            <person name="Huang Z."/>
            <person name="Zhu Q."/>
            <person name="Feng Y."/>
            <person name="Mount A."/>
            <person name="Hedgecock D."/>
            <person name="Xu Z."/>
            <person name="Liu Y."/>
            <person name="Domazet-Loso T."/>
            <person name="Du Y."/>
            <person name="Sun X."/>
            <person name="Zhang S."/>
            <person name="Liu B."/>
            <person name="Cheng P."/>
            <person name="Jiang X."/>
            <person name="Li J."/>
            <person name="Fan D."/>
            <person name="Wang W."/>
            <person name="Fu W."/>
            <person name="Wang T."/>
            <person name="Wang B."/>
            <person name="Zhang J."/>
            <person name="Peng Z."/>
            <person name="Li Y."/>
            <person name="Li N."/>
            <person name="Wang J."/>
            <person name="Chen M."/>
            <person name="He Y."/>
            <person name="Tan F."/>
            <person name="Song X."/>
            <person name="Zheng Q."/>
            <person name="Huang R."/>
            <person name="Yang H."/>
            <person name="Du X."/>
            <person name="Chen L."/>
            <person name="Yang M."/>
            <person name="Gaffney P.M."/>
            <person name="Wang S."/>
            <person name="Luo L."/>
            <person name="She Z."/>
            <person name="Ming Y."/>
            <person name="Huang W."/>
            <person name="Zhang S."/>
            <person name="Huang B."/>
            <person name="Zhang Y."/>
            <person name="Qu T."/>
            <person name="Ni P."/>
            <person name="Miao G."/>
            <person name="Wang J."/>
            <person name="Wang Q."/>
            <person name="Steinberg C.E."/>
            <person name="Wang H."/>
            <person name="Li N."/>
            <person name="Qian L."/>
            <person name="Zhang G."/>
            <person name="Li Y."/>
            <person name="Yang H."/>
            <person name="Liu X."/>
            <person name="Wang J."/>
            <person name="Yin Y."/>
            <person name="Wang J."/>
        </authorList>
    </citation>
    <scope>NUCLEOTIDE SEQUENCE [LARGE SCALE GENOMIC DNA]</scope>
    <source>
        <strain evidence="2">05x7-T-G4-1.051#20</strain>
    </source>
</reference>
<accession>K1P269</accession>
<gene>
    <name evidence="2" type="ORF">CGI_10000042</name>
    <name evidence="3" type="ORF">CGI_10002356</name>
</gene>
<sequence length="80" mass="8838">MGWISLRPTPEMSNGCVWSSAVAMPLPAPAMRVRRHLSLPPKAEVHKEYRCRSGRDSDLEAFSHNPSDGSFAPLAYQPST</sequence>
<organism evidence="2">
    <name type="scientific">Magallana gigas</name>
    <name type="common">Pacific oyster</name>
    <name type="synonym">Crassostrea gigas</name>
    <dbReference type="NCBI Taxonomy" id="29159"/>
    <lineage>
        <taxon>Eukaryota</taxon>
        <taxon>Metazoa</taxon>
        <taxon>Spiralia</taxon>
        <taxon>Lophotrochozoa</taxon>
        <taxon>Mollusca</taxon>
        <taxon>Bivalvia</taxon>
        <taxon>Autobranchia</taxon>
        <taxon>Pteriomorphia</taxon>
        <taxon>Ostreida</taxon>
        <taxon>Ostreoidea</taxon>
        <taxon>Ostreidae</taxon>
        <taxon>Magallana</taxon>
    </lineage>
</organism>